<reference evidence="8" key="1">
    <citation type="submission" date="2015-02" db="EMBL/GenBank/DDBJ databases">
        <title>Genome sequencing for Strongylocentrotus purpuratus.</title>
        <authorList>
            <person name="Murali S."/>
            <person name="Liu Y."/>
            <person name="Vee V."/>
            <person name="English A."/>
            <person name="Wang M."/>
            <person name="Skinner E."/>
            <person name="Han Y."/>
            <person name="Muzny D.M."/>
            <person name="Worley K.C."/>
            <person name="Gibbs R.A."/>
        </authorList>
    </citation>
    <scope>NUCLEOTIDE SEQUENCE</scope>
</reference>
<dbReference type="GO" id="GO:0006629">
    <property type="term" value="P:lipid metabolic process"/>
    <property type="evidence" value="ECO:0007669"/>
    <property type="project" value="UniProtKB-ARBA"/>
</dbReference>
<dbReference type="InterPro" id="IPR036291">
    <property type="entry name" value="NAD(P)-bd_dom_sf"/>
</dbReference>
<dbReference type="SMART" id="SM00822">
    <property type="entry name" value="PKS_KR"/>
    <property type="match status" value="1"/>
</dbReference>
<keyword evidence="8" id="KW-1185">Reference proteome</keyword>
<dbReference type="GO" id="GO:0022857">
    <property type="term" value="F:transmembrane transporter activity"/>
    <property type="evidence" value="ECO:0007669"/>
    <property type="project" value="InterPro"/>
</dbReference>
<evidence type="ECO:0000259" key="6">
    <source>
        <dbReference type="SMART" id="SM00822"/>
    </source>
</evidence>
<name>A0A7M7NR22_STRPU</name>
<dbReference type="Gene3D" id="1.20.1720.10">
    <property type="entry name" value="Multidrug resistance protein D"/>
    <property type="match status" value="1"/>
</dbReference>
<comment type="similarity">
    <text evidence="1 3">Belongs to the short-chain dehydrogenases/reductases (SDR) family.</text>
</comment>
<dbReference type="PANTHER" id="PTHR43391:SF86">
    <property type="entry name" value="SHORT-CHAIN DEHYDROGENASE_REDUCTASE FAMILY PROTEIN"/>
    <property type="match status" value="1"/>
</dbReference>
<dbReference type="Gene3D" id="3.40.50.720">
    <property type="entry name" value="NAD(P)-binding Rossmann-like Domain"/>
    <property type="match status" value="1"/>
</dbReference>
<evidence type="ECO:0000313" key="8">
    <source>
        <dbReference type="Proteomes" id="UP000007110"/>
    </source>
</evidence>
<keyword evidence="5" id="KW-1133">Transmembrane helix</keyword>
<dbReference type="PRINTS" id="PR00081">
    <property type="entry name" value="GDHRDH"/>
</dbReference>
<sequence>MGSRTKEFANYSKLSRIEEEIGKFRNGAVKRKKVTAHAQNGGEIQSSEKKTSRSSPQAFHAPDGGYGWFILLAAHCTLIFREGIAKCLGVFLPTFRSYFDVSTSLIGWISSICVTFADFTGLISGPLCRRFGCKPVAMVGGFFAGLGLTLAAFTVEVSQLAICLAISVSYQAFDMAPKITLITGCSSGIGLATAVKLAREAAKGYVVYATMRNLDKRSELEKAAGQELNSTLFVLELDVTKHDTITAAVNTVIEKHGRLDILVNNSGIGSYGLLEDTTFEQIRRVMETNFFGAVRMTQEVIPIMKKQRSGRIINISSTTGIFGIPYMEIYCASKYALEGFSESLAATLRPYNIWVSTIQPGPVHSKFGENLAVNDLPTFDFALQLDPSDPVRRSVEKCSSVLRKGFDNPQEPGDIADVIHRAITDDRPHFQYPTSQFRAQYAAKKFVDPSNDAMVEYFADACTP</sequence>
<dbReference type="FunFam" id="3.40.50.720:FF:000084">
    <property type="entry name" value="Short-chain dehydrogenase reductase"/>
    <property type="match status" value="1"/>
</dbReference>
<dbReference type="GeneID" id="592016"/>
<feature type="transmembrane region" description="Helical" evidence="5">
    <location>
        <begin position="105"/>
        <end position="124"/>
    </location>
</feature>
<evidence type="ECO:0000256" key="1">
    <source>
        <dbReference type="ARBA" id="ARBA00006484"/>
    </source>
</evidence>
<dbReference type="PANTHER" id="PTHR43391">
    <property type="entry name" value="RETINOL DEHYDROGENASE-RELATED"/>
    <property type="match status" value="1"/>
</dbReference>
<dbReference type="PRINTS" id="PR00080">
    <property type="entry name" value="SDRFAMILY"/>
</dbReference>
<evidence type="ECO:0000313" key="7">
    <source>
        <dbReference type="EnsemblMetazoa" id="XP_030839860"/>
    </source>
</evidence>
<dbReference type="InterPro" id="IPR036259">
    <property type="entry name" value="MFS_trans_sf"/>
</dbReference>
<keyword evidence="5" id="KW-0812">Transmembrane</keyword>
<dbReference type="Pfam" id="PF00106">
    <property type="entry name" value="adh_short"/>
    <property type="match status" value="1"/>
</dbReference>
<dbReference type="InterPro" id="IPR057326">
    <property type="entry name" value="KR_dom"/>
</dbReference>
<accession>A0A7M7NR22</accession>
<dbReference type="EnsemblMetazoa" id="XM_030984000">
    <property type="protein sequence ID" value="XP_030839860"/>
    <property type="gene ID" value="LOC592016"/>
</dbReference>
<evidence type="ECO:0000256" key="4">
    <source>
        <dbReference type="SAM" id="MobiDB-lite"/>
    </source>
</evidence>
<dbReference type="InterPro" id="IPR020904">
    <property type="entry name" value="Sc_DH/Rdtase_CS"/>
</dbReference>
<dbReference type="PROSITE" id="PS00061">
    <property type="entry name" value="ADH_SHORT"/>
    <property type="match status" value="1"/>
</dbReference>
<dbReference type="InterPro" id="IPR002347">
    <property type="entry name" value="SDR_fam"/>
</dbReference>
<keyword evidence="5" id="KW-0472">Membrane</keyword>
<organism evidence="7 8">
    <name type="scientific">Strongylocentrotus purpuratus</name>
    <name type="common">Purple sea urchin</name>
    <dbReference type="NCBI Taxonomy" id="7668"/>
    <lineage>
        <taxon>Eukaryota</taxon>
        <taxon>Metazoa</taxon>
        <taxon>Echinodermata</taxon>
        <taxon>Eleutherozoa</taxon>
        <taxon>Echinozoa</taxon>
        <taxon>Echinoidea</taxon>
        <taxon>Euechinoidea</taxon>
        <taxon>Echinacea</taxon>
        <taxon>Camarodonta</taxon>
        <taxon>Echinidea</taxon>
        <taxon>Strongylocentrotidae</taxon>
        <taxon>Strongylocentrotus</taxon>
    </lineage>
</organism>
<dbReference type="SUPFAM" id="SSF51735">
    <property type="entry name" value="NAD(P)-binding Rossmann-fold domains"/>
    <property type="match status" value="1"/>
</dbReference>
<feature type="region of interest" description="Disordered" evidence="4">
    <location>
        <begin position="35"/>
        <end position="57"/>
    </location>
</feature>
<dbReference type="Proteomes" id="UP000007110">
    <property type="component" value="Unassembled WGS sequence"/>
</dbReference>
<keyword evidence="2" id="KW-0560">Oxidoreductase</keyword>
<evidence type="ECO:0000256" key="5">
    <source>
        <dbReference type="SAM" id="Phobius"/>
    </source>
</evidence>
<feature type="transmembrane region" description="Helical" evidence="5">
    <location>
        <begin position="136"/>
        <end position="155"/>
    </location>
</feature>
<feature type="domain" description="Ketoreductase" evidence="6">
    <location>
        <begin position="178"/>
        <end position="366"/>
    </location>
</feature>
<reference evidence="7" key="2">
    <citation type="submission" date="2021-01" db="UniProtKB">
        <authorList>
            <consortium name="EnsemblMetazoa"/>
        </authorList>
    </citation>
    <scope>IDENTIFICATION</scope>
</reference>
<dbReference type="GO" id="GO:0016491">
    <property type="term" value="F:oxidoreductase activity"/>
    <property type="evidence" value="ECO:0007669"/>
    <property type="project" value="UniProtKB-KW"/>
</dbReference>
<evidence type="ECO:0000256" key="3">
    <source>
        <dbReference type="RuleBase" id="RU000363"/>
    </source>
</evidence>
<evidence type="ECO:0000256" key="2">
    <source>
        <dbReference type="ARBA" id="ARBA00023002"/>
    </source>
</evidence>
<dbReference type="SUPFAM" id="SSF103473">
    <property type="entry name" value="MFS general substrate transporter"/>
    <property type="match status" value="1"/>
</dbReference>
<proteinExistence type="inferred from homology"/>
<protein>
    <recommendedName>
        <fullName evidence="6">Ketoreductase domain-containing protein</fullName>
    </recommendedName>
</protein>
<dbReference type="RefSeq" id="XP_030839860.1">
    <property type="nucleotide sequence ID" value="XM_030984000.1"/>
</dbReference>
<dbReference type="AlphaFoldDB" id="A0A7M7NR22"/>
<dbReference type="CDD" id="cd05374">
    <property type="entry name" value="17beta-HSD-like_SDR_c"/>
    <property type="match status" value="1"/>
</dbReference>